<dbReference type="SUPFAM" id="SSF102114">
    <property type="entry name" value="Radical SAM enzymes"/>
    <property type="match status" value="1"/>
</dbReference>
<gene>
    <name evidence="1" type="ORF">DIT26_04685</name>
</gene>
<reference evidence="1 2" key="1">
    <citation type="journal article" date="2018" name="Nat. Biotechnol.">
        <title>A standardized bacterial taxonomy based on genome phylogeny substantially revises the tree of life.</title>
        <authorList>
            <person name="Parks D.H."/>
            <person name="Chuvochina M."/>
            <person name="Waite D.W."/>
            <person name="Rinke C."/>
            <person name="Skarshewski A."/>
            <person name="Chaumeil P.A."/>
            <person name="Hugenholtz P."/>
        </authorList>
    </citation>
    <scope>NUCLEOTIDE SEQUENCE [LARGE SCALE GENOMIC DNA]</scope>
    <source>
        <strain evidence="1">UBA9905</strain>
    </source>
</reference>
<dbReference type="Gene3D" id="3.20.20.70">
    <property type="entry name" value="Aldolase class I"/>
    <property type="match status" value="1"/>
</dbReference>
<accession>A0A3D3TL39</accession>
<protein>
    <submittedName>
        <fullName evidence="1">Anaerobic ribonucleoside-triphosphate reductase activating protein</fullName>
    </submittedName>
</protein>
<dbReference type="InterPro" id="IPR058240">
    <property type="entry name" value="rSAM_sf"/>
</dbReference>
<dbReference type="Proteomes" id="UP000264215">
    <property type="component" value="Unassembled WGS sequence"/>
</dbReference>
<dbReference type="Pfam" id="PF13353">
    <property type="entry name" value="Fer4_12"/>
    <property type="match status" value="1"/>
</dbReference>
<proteinExistence type="predicted"/>
<evidence type="ECO:0000313" key="1">
    <source>
        <dbReference type="EMBL" id="HCO69868.1"/>
    </source>
</evidence>
<sequence>MDYPGKVALTLFTSSCNFDCAYCHNPELKKSVEEKV</sequence>
<organism evidence="1 2">
    <name type="scientific">Mesotoga infera</name>
    <dbReference type="NCBI Taxonomy" id="1236046"/>
    <lineage>
        <taxon>Bacteria</taxon>
        <taxon>Thermotogati</taxon>
        <taxon>Thermotogota</taxon>
        <taxon>Thermotogae</taxon>
        <taxon>Kosmotogales</taxon>
        <taxon>Kosmotogaceae</taxon>
        <taxon>Mesotoga</taxon>
    </lineage>
</organism>
<comment type="caution">
    <text evidence="1">The sequence shown here is derived from an EMBL/GenBank/DDBJ whole genome shotgun (WGS) entry which is preliminary data.</text>
</comment>
<dbReference type="AlphaFoldDB" id="A0A3D3TL39"/>
<name>A0A3D3TL39_9BACT</name>
<feature type="non-terminal residue" evidence="1">
    <location>
        <position position="36"/>
    </location>
</feature>
<evidence type="ECO:0000313" key="2">
    <source>
        <dbReference type="Proteomes" id="UP000264215"/>
    </source>
</evidence>
<dbReference type="InterPro" id="IPR013785">
    <property type="entry name" value="Aldolase_TIM"/>
</dbReference>
<dbReference type="EMBL" id="DQBS01000113">
    <property type="protein sequence ID" value="HCO69868.1"/>
    <property type="molecule type" value="Genomic_DNA"/>
</dbReference>